<evidence type="ECO:0000256" key="2">
    <source>
        <dbReference type="ARBA" id="ARBA00004613"/>
    </source>
</evidence>
<dbReference type="OrthoDB" id="19653at2759"/>
<dbReference type="InterPro" id="IPR051093">
    <property type="entry name" value="Neuroligin/BSAL"/>
</dbReference>
<evidence type="ECO:0000256" key="9">
    <source>
        <dbReference type="ARBA" id="ARBA00023098"/>
    </source>
</evidence>
<keyword evidence="8" id="KW-0442">Lipid degradation</keyword>
<evidence type="ECO:0000256" key="29">
    <source>
        <dbReference type="ARBA" id="ARBA00053019"/>
    </source>
</evidence>
<comment type="subunit">
    <text evidence="30">Interacts with CLC.</text>
</comment>
<keyword evidence="9" id="KW-0443">Lipid metabolism</keyword>
<dbReference type="Pfam" id="PF00135">
    <property type="entry name" value="COesterase"/>
    <property type="match status" value="1"/>
</dbReference>
<dbReference type="SUPFAM" id="SSF53474">
    <property type="entry name" value="alpha/beta-Hydrolases"/>
    <property type="match status" value="1"/>
</dbReference>
<comment type="similarity">
    <text evidence="3 31">Belongs to the type-B carboxylesterase/lipase family.</text>
</comment>
<evidence type="ECO:0000256" key="20">
    <source>
        <dbReference type="ARBA" id="ARBA00048701"/>
    </source>
</evidence>
<comment type="catalytic activity">
    <reaction evidence="14">
        <text>12-hexadecanoyloxy-octadecanoate + H2O = 12-hydroxyoctadecanoate + hexadecanoate + H(+)</text>
        <dbReference type="Rhea" id="RHEA:52056"/>
        <dbReference type="ChEBI" id="CHEBI:7896"/>
        <dbReference type="ChEBI" id="CHEBI:15377"/>
        <dbReference type="ChEBI" id="CHEBI:15378"/>
        <dbReference type="ChEBI" id="CHEBI:83677"/>
        <dbReference type="ChEBI" id="CHEBI:84201"/>
    </reaction>
    <physiologicalReaction direction="left-to-right" evidence="14">
        <dbReference type="Rhea" id="RHEA:52057"/>
    </physiologicalReaction>
</comment>
<dbReference type="InterPro" id="IPR002018">
    <property type="entry name" value="CarbesteraseB"/>
</dbReference>
<sequence>MARWQFLCFVLNGCLLNVAARVTLGVVKTEGGRVEGTNKRDGFFASVDIFKGIPFAATPKRFEKAGPHPGWSDILKAKDFKPRCLQTTLTQDAVFGSEDCLYLNIWVPHGRKVSSNLPVMVWIFGGGFLMGAGHGANFLNNYLYDGREIASRGKVIVVTFNYRVGPLGFLSTGDTNAPGNQGLWDQHMAISWVKRNIAAFGGDPNKITLFGESAGAASVSLQTLSPYNKGLIKRAISQSGVATSPWAVQRNPMHWAQQLAQKVGCPRDDPAAMVACLKITDPSAVTLAIPLKLINLETPLVFYLIWSPVIDGDFIPAEPKNLYHNAAGIDYIAGVNNMDGHLFAGLDVHSINQAGLGKTYPSDLYNLIQSLTVGSGEKGANITYAQYTKDWPANPSQEIIKRAVVALETDVLFLVPTQLALDLHSRHTQGAKTFSYLFSYPSRAPIYPRWMGADHADDLQYVFGKPFATPLGYRPRDRDVSRYIIAYWTNFAQTGDPSRGESKVPTPWIPYTTMYTQYLEINKDIGMNSVKQRLRYDIVNFWNQTFTAL</sequence>
<evidence type="ECO:0000256" key="8">
    <source>
        <dbReference type="ARBA" id="ARBA00022963"/>
    </source>
</evidence>
<evidence type="ECO:0000256" key="27">
    <source>
        <dbReference type="ARBA" id="ARBA00051791"/>
    </source>
</evidence>
<evidence type="ECO:0000256" key="11">
    <source>
        <dbReference type="ARBA" id="ARBA00023180"/>
    </source>
</evidence>
<comment type="catalytic activity">
    <reaction evidence="22">
        <text>9-octadecanoyloxy-octadecanoate + H2O = 9-hydroxy-octadecanoate + octadecanoate + H(+)</text>
        <dbReference type="Rhea" id="RHEA:52096"/>
        <dbReference type="ChEBI" id="CHEBI:15377"/>
        <dbReference type="ChEBI" id="CHEBI:15378"/>
        <dbReference type="ChEBI" id="CHEBI:25629"/>
        <dbReference type="ChEBI" id="CHEBI:136286"/>
        <dbReference type="ChEBI" id="CHEBI:136373"/>
    </reaction>
    <physiologicalReaction direction="left-to-right" evidence="22">
        <dbReference type="Rhea" id="RHEA:52097"/>
    </physiologicalReaction>
</comment>
<evidence type="ECO:0000256" key="4">
    <source>
        <dbReference type="ARBA" id="ARBA00022487"/>
    </source>
</evidence>
<proteinExistence type="inferred from homology"/>
<dbReference type="FunFam" id="3.40.50.1820:FF:000100">
    <property type="entry name" value="Carboxylic ester hydrolase"/>
    <property type="match status" value="1"/>
</dbReference>
<evidence type="ECO:0000256" key="3">
    <source>
        <dbReference type="ARBA" id="ARBA00005964"/>
    </source>
</evidence>
<dbReference type="OMA" id="REGNWEN"/>
<keyword evidence="6 31" id="KW-0732">Signal</keyword>
<evidence type="ECO:0000256" key="21">
    <source>
        <dbReference type="ARBA" id="ARBA00048800"/>
    </source>
</evidence>
<dbReference type="GO" id="GO:0004771">
    <property type="term" value="F:sterol ester esterase activity"/>
    <property type="evidence" value="ECO:0007669"/>
    <property type="project" value="UniProtKB-EC"/>
</dbReference>
<evidence type="ECO:0000256" key="15">
    <source>
        <dbReference type="ARBA" id="ARBA00047427"/>
    </source>
</evidence>
<evidence type="ECO:0000256" key="22">
    <source>
        <dbReference type="ARBA" id="ARBA00049221"/>
    </source>
</evidence>
<evidence type="ECO:0000313" key="33">
    <source>
        <dbReference type="EMBL" id="GCB60190.1"/>
    </source>
</evidence>
<dbReference type="GO" id="GO:0016042">
    <property type="term" value="P:lipid catabolic process"/>
    <property type="evidence" value="ECO:0007669"/>
    <property type="project" value="UniProtKB-KW"/>
</dbReference>
<dbReference type="STRING" id="75743.A0A401NGZ3"/>
<organism evidence="33 34">
    <name type="scientific">Scyliorhinus torazame</name>
    <name type="common">Cloudy catshark</name>
    <name type="synonym">Catulus torazame</name>
    <dbReference type="NCBI Taxonomy" id="75743"/>
    <lineage>
        <taxon>Eukaryota</taxon>
        <taxon>Metazoa</taxon>
        <taxon>Chordata</taxon>
        <taxon>Craniata</taxon>
        <taxon>Vertebrata</taxon>
        <taxon>Chondrichthyes</taxon>
        <taxon>Elasmobranchii</taxon>
        <taxon>Galeomorphii</taxon>
        <taxon>Galeoidea</taxon>
        <taxon>Carcharhiniformes</taxon>
        <taxon>Scyliorhinidae</taxon>
        <taxon>Scyliorhinus</taxon>
    </lineage>
</organism>
<name>A0A401NGZ3_SCYTO</name>
<evidence type="ECO:0000256" key="26">
    <source>
        <dbReference type="ARBA" id="ARBA00049428"/>
    </source>
</evidence>
<dbReference type="EC" id="3.1.1.-" evidence="31"/>
<evidence type="ECO:0000256" key="19">
    <source>
        <dbReference type="ARBA" id="ARBA00048680"/>
    </source>
</evidence>
<dbReference type="InterPro" id="IPR019819">
    <property type="entry name" value="Carboxylesterase_B_CS"/>
</dbReference>
<dbReference type="Proteomes" id="UP000288216">
    <property type="component" value="Unassembled WGS sequence"/>
</dbReference>
<keyword evidence="7 31" id="KW-0378">Hydrolase</keyword>
<comment type="catalytic activity">
    <reaction evidence="28">
        <text>5-(9Z-hexadecenoyloxy)-octadecanoate + H2O = 5-hydroxy-octadecanoate + (9Z)-hexadecenoate + H(+)</text>
        <dbReference type="Rhea" id="RHEA:52092"/>
        <dbReference type="ChEBI" id="CHEBI:15377"/>
        <dbReference type="ChEBI" id="CHEBI:15378"/>
        <dbReference type="ChEBI" id="CHEBI:32372"/>
        <dbReference type="ChEBI" id="CHEBI:136369"/>
        <dbReference type="ChEBI" id="CHEBI:136370"/>
    </reaction>
    <physiologicalReaction direction="left-to-right" evidence="28">
        <dbReference type="Rhea" id="RHEA:52093"/>
    </physiologicalReaction>
</comment>
<dbReference type="PANTHER" id="PTHR43903">
    <property type="entry name" value="NEUROLIGIN"/>
    <property type="match status" value="1"/>
</dbReference>
<evidence type="ECO:0000256" key="23">
    <source>
        <dbReference type="ARBA" id="ARBA00049290"/>
    </source>
</evidence>
<comment type="catalytic activity">
    <reaction evidence="27">
        <text>an acetyl ester + H2O = an aliphatic alcohol + acetate + H(+)</text>
        <dbReference type="Rhea" id="RHEA:12957"/>
        <dbReference type="ChEBI" id="CHEBI:2571"/>
        <dbReference type="ChEBI" id="CHEBI:15377"/>
        <dbReference type="ChEBI" id="CHEBI:15378"/>
        <dbReference type="ChEBI" id="CHEBI:30089"/>
        <dbReference type="ChEBI" id="CHEBI:47622"/>
        <dbReference type="EC" id="3.1.1.6"/>
    </reaction>
    <physiologicalReaction direction="left-to-right" evidence="27">
        <dbReference type="Rhea" id="RHEA:12958"/>
    </physiologicalReaction>
</comment>
<dbReference type="GO" id="GO:0004806">
    <property type="term" value="F:triacylglycerol lipase activity"/>
    <property type="evidence" value="ECO:0007669"/>
    <property type="project" value="UniProtKB-EC"/>
</dbReference>
<dbReference type="InterPro" id="IPR019826">
    <property type="entry name" value="Carboxylesterase_B_AS"/>
</dbReference>
<comment type="subcellular location">
    <subcellularLocation>
        <location evidence="2">Secreted</location>
    </subcellularLocation>
</comment>
<comment type="catalytic activity">
    <reaction evidence="1">
        <text>9-(9Z-hexadecenoyloxy)-octadecanoate + H2O = (9Z)-hexadecenoate + 9-hydroxy-octadecanoate + H(+)</text>
        <dbReference type="Rhea" id="RHEA:52068"/>
        <dbReference type="ChEBI" id="CHEBI:15377"/>
        <dbReference type="ChEBI" id="CHEBI:15378"/>
        <dbReference type="ChEBI" id="CHEBI:32372"/>
        <dbReference type="ChEBI" id="CHEBI:136286"/>
        <dbReference type="ChEBI" id="CHEBI:136309"/>
    </reaction>
    <physiologicalReaction direction="left-to-right" evidence="1">
        <dbReference type="Rhea" id="RHEA:52069"/>
    </physiologicalReaction>
</comment>
<dbReference type="InterPro" id="IPR029058">
    <property type="entry name" value="AB_hydrolase_fold"/>
</dbReference>
<evidence type="ECO:0000256" key="28">
    <source>
        <dbReference type="ARBA" id="ARBA00052473"/>
    </source>
</evidence>
<feature type="chain" id="PRO_5018815104" description="Carboxylic ester hydrolase" evidence="31">
    <location>
        <begin position="21"/>
        <end position="549"/>
    </location>
</feature>
<dbReference type="Gene3D" id="3.40.50.1820">
    <property type="entry name" value="alpha/beta hydrolase"/>
    <property type="match status" value="1"/>
</dbReference>
<evidence type="ECO:0000256" key="12">
    <source>
        <dbReference type="ARBA" id="ARBA00023369"/>
    </source>
</evidence>
<evidence type="ECO:0000256" key="25">
    <source>
        <dbReference type="ARBA" id="ARBA00049322"/>
    </source>
</evidence>
<evidence type="ECO:0000256" key="5">
    <source>
        <dbReference type="ARBA" id="ARBA00022525"/>
    </source>
</evidence>
<comment type="catalytic activity">
    <reaction evidence="20">
        <text>12-(9Z-octadecenoyloxy)-octadecanoate + H2O = 12-hydroxyoctadecanoate + (9Z)-octadecenoate + H(+)</text>
        <dbReference type="Rhea" id="RHEA:52060"/>
        <dbReference type="ChEBI" id="CHEBI:15377"/>
        <dbReference type="ChEBI" id="CHEBI:15378"/>
        <dbReference type="ChEBI" id="CHEBI:30823"/>
        <dbReference type="ChEBI" id="CHEBI:84201"/>
        <dbReference type="ChEBI" id="CHEBI:136302"/>
    </reaction>
    <physiologicalReaction direction="left-to-right" evidence="20">
        <dbReference type="Rhea" id="RHEA:52061"/>
    </physiologicalReaction>
</comment>
<evidence type="ECO:0000256" key="7">
    <source>
        <dbReference type="ARBA" id="ARBA00022801"/>
    </source>
</evidence>
<comment type="catalytic activity">
    <reaction evidence="29">
        <text>a sterol ester + H2O = a sterol + a fatty acid + H(+)</text>
        <dbReference type="Rhea" id="RHEA:10100"/>
        <dbReference type="ChEBI" id="CHEBI:15377"/>
        <dbReference type="ChEBI" id="CHEBI:15378"/>
        <dbReference type="ChEBI" id="CHEBI:15889"/>
        <dbReference type="ChEBI" id="CHEBI:28868"/>
        <dbReference type="ChEBI" id="CHEBI:35915"/>
        <dbReference type="EC" id="3.1.1.13"/>
    </reaction>
    <physiologicalReaction direction="left-to-right" evidence="29">
        <dbReference type="Rhea" id="RHEA:10101"/>
    </physiologicalReaction>
</comment>
<evidence type="ECO:0000256" key="13">
    <source>
        <dbReference type="ARBA" id="ARBA00033629"/>
    </source>
</evidence>
<keyword evidence="11" id="KW-0325">Glycoprotein</keyword>
<comment type="caution">
    <text evidence="33">The sequence shown here is derived from an EMBL/GenBank/DDBJ whole genome shotgun (WGS) entry which is preliminary data.</text>
</comment>
<accession>A0A401NGZ3</accession>
<comment type="catalytic activity">
    <reaction evidence="21">
        <text>9-(9Z-octadecenoyloxy)-octadecanoate + H2O = 9-hydroxy-octadecanoate + (9Z)-octadecenoate + H(+)</text>
        <dbReference type="Rhea" id="RHEA:52048"/>
        <dbReference type="ChEBI" id="CHEBI:15377"/>
        <dbReference type="ChEBI" id="CHEBI:15378"/>
        <dbReference type="ChEBI" id="CHEBI:30823"/>
        <dbReference type="ChEBI" id="CHEBI:136282"/>
        <dbReference type="ChEBI" id="CHEBI:136286"/>
    </reaction>
    <physiologicalReaction direction="left-to-right" evidence="21">
        <dbReference type="Rhea" id="RHEA:52049"/>
    </physiologicalReaction>
</comment>
<keyword evidence="4" id="KW-0719">Serine esterase</keyword>
<comment type="catalytic activity">
    <reaction evidence="26">
        <text>12-(9Z-hexadecenoyloxy)-octadecanoate + H2O = 12-hydroxyoctadecanoate + (9Z)-hexadecenoate + H(+)</text>
        <dbReference type="Rhea" id="RHEA:52072"/>
        <dbReference type="ChEBI" id="CHEBI:15377"/>
        <dbReference type="ChEBI" id="CHEBI:15378"/>
        <dbReference type="ChEBI" id="CHEBI:32372"/>
        <dbReference type="ChEBI" id="CHEBI:84201"/>
        <dbReference type="ChEBI" id="CHEBI:136312"/>
    </reaction>
    <physiologicalReaction direction="left-to-right" evidence="26">
        <dbReference type="Rhea" id="RHEA:52073"/>
    </physiologicalReaction>
</comment>
<dbReference type="EMBL" id="BFAA01002372">
    <property type="protein sequence ID" value="GCB60190.1"/>
    <property type="molecule type" value="Genomic_DNA"/>
</dbReference>
<evidence type="ECO:0000256" key="6">
    <source>
        <dbReference type="ARBA" id="ARBA00022729"/>
    </source>
</evidence>
<evidence type="ECO:0000313" key="34">
    <source>
        <dbReference type="Proteomes" id="UP000288216"/>
    </source>
</evidence>
<dbReference type="PROSITE" id="PS00941">
    <property type="entry name" value="CARBOXYLESTERASE_B_2"/>
    <property type="match status" value="1"/>
</dbReference>
<evidence type="ECO:0000256" key="24">
    <source>
        <dbReference type="ARBA" id="ARBA00049296"/>
    </source>
</evidence>
<comment type="catalytic activity">
    <reaction evidence="15">
        <text>13-octadecanoyloxy-octadecanoate + H2O = 13-hydroxy-octadecanoate + octadecanoate + H(+)</text>
        <dbReference type="Rhea" id="RHEA:52084"/>
        <dbReference type="ChEBI" id="CHEBI:15377"/>
        <dbReference type="ChEBI" id="CHEBI:15378"/>
        <dbReference type="ChEBI" id="CHEBI:25629"/>
        <dbReference type="ChEBI" id="CHEBI:136304"/>
        <dbReference type="ChEBI" id="CHEBI:136335"/>
    </reaction>
    <physiologicalReaction direction="left-to-right" evidence="15">
        <dbReference type="Rhea" id="RHEA:52085"/>
    </physiologicalReaction>
</comment>
<dbReference type="GO" id="GO:0008126">
    <property type="term" value="F:acetylesterase activity"/>
    <property type="evidence" value="ECO:0007669"/>
    <property type="project" value="UniProtKB-EC"/>
</dbReference>
<comment type="catalytic activity">
    <reaction evidence="19">
        <text>12-octadecanoyloxy-octadecanoate + H2O = 12-hydroxyoctadecanoate + octadecanoate + H(+)</text>
        <dbReference type="Rhea" id="RHEA:52080"/>
        <dbReference type="ChEBI" id="CHEBI:15377"/>
        <dbReference type="ChEBI" id="CHEBI:15378"/>
        <dbReference type="ChEBI" id="CHEBI:25629"/>
        <dbReference type="ChEBI" id="CHEBI:84201"/>
        <dbReference type="ChEBI" id="CHEBI:136330"/>
    </reaction>
    <physiologicalReaction direction="left-to-right" evidence="19">
        <dbReference type="Rhea" id="RHEA:52081"/>
    </physiologicalReaction>
</comment>
<comment type="catalytic activity">
    <reaction evidence="13">
        <text>a butanoate ester + H2O = an aliphatic alcohol + butanoate + H(+)</text>
        <dbReference type="Rhea" id="RHEA:47348"/>
        <dbReference type="ChEBI" id="CHEBI:2571"/>
        <dbReference type="ChEBI" id="CHEBI:15377"/>
        <dbReference type="ChEBI" id="CHEBI:15378"/>
        <dbReference type="ChEBI" id="CHEBI:17968"/>
        <dbReference type="ChEBI" id="CHEBI:50477"/>
    </reaction>
    <physiologicalReaction direction="left-to-right" evidence="13">
        <dbReference type="Rhea" id="RHEA:47349"/>
    </physiologicalReaction>
</comment>
<evidence type="ECO:0000256" key="18">
    <source>
        <dbReference type="ARBA" id="ARBA00048386"/>
    </source>
</evidence>
<comment type="catalytic activity">
    <reaction evidence="25">
        <text>13-(9Z-hexadecenoyloxy)-octadecanoate + H2O = 13-hydroxy-octadecanoate + (9Z)-hexadecenoate + H(+)</text>
        <dbReference type="Rhea" id="RHEA:52076"/>
        <dbReference type="ChEBI" id="CHEBI:15377"/>
        <dbReference type="ChEBI" id="CHEBI:15378"/>
        <dbReference type="ChEBI" id="CHEBI:32372"/>
        <dbReference type="ChEBI" id="CHEBI:136304"/>
        <dbReference type="ChEBI" id="CHEBI:136315"/>
    </reaction>
    <physiologicalReaction direction="left-to-right" evidence="25">
        <dbReference type="Rhea" id="RHEA:52077"/>
    </physiologicalReaction>
</comment>
<evidence type="ECO:0000256" key="16">
    <source>
        <dbReference type="ARBA" id="ARBA00047653"/>
    </source>
</evidence>
<comment type="catalytic activity">
    <reaction evidence="23">
        <text>1,2,3-trioctanoylglycerol + H2O = dioctanoylglycerol + octanoate + H(+)</text>
        <dbReference type="Rhea" id="RHEA:47864"/>
        <dbReference type="ChEBI" id="CHEBI:15377"/>
        <dbReference type="ChEBI" id="CHEBI:15378"/>
        <dbReference type="ChEBI" id="CHEBI:25646"/>
        <dbReference type="ChEBI" id="CHEBI:76978"/>
        <dbReference type="ChEBI" id="CHEBI:88066"/>
    </reaction>
    <physiologicalReaction direction="left-to-right" evidence="23">
        <dbReference type="Rhea" id="RHEA:47865"/>
    </physiologicalReaction>
</comment>
<evidence type="ECO:0000256" key="10">
    <source>
        <dbReference type="ARBA" id="ARBA00023157"/>
    </source>
</evidence>
<evidence type="ECO:0000256" key="30">
    <source>
        <dbReference type="ARBA" id="ARBA00064516"/>
    </source>
</evidence>
<keyword evidence="10" id="KW-1015">Disulfide bond</keyword>
<comment type="catalytic activity">
    <reaction evidence="12">
        <text>a triacylglycerol + H2O = a diacylglycerol + a fatty acid + H(+)</text>
        <dbReference type="Rhea" id="RHEA:12044"/>
        <dbReference type="ChEBI" id="CHEBI:15377"/>
        <dbReference type="ChEBI" id="CHEBI:15378"/>
        <dbReference type="ChEBI" id="CHEBI:17855"/>
        <dbReference type="ChEBI" id="CHEBI:18035"/>
        <dbReference type="ChEBI" id="CHEBI:28868"/>
        <dbReference type="EC" id="3.1.1.3"/>
    </reaction>
    <physiologicalReaction direction="left-to-right" evidence="12">
        <dbReference type="Rhea" id="RHEA:12045"/>
    </physiologicalReaction>
</comment>
<evidence type="ECO:0000256" key="17">
    <source>
        <dbReference type="ARBA" id="ARBA00047863"/>
    </source>
</evidence>
<comment type="catalytic activity">
    <reaction evidence="24">
        <text>13-(9Z-octadecenoyloxy)-octadecanoate + H2O = 13-hydroxy-octadecanoate + (9Z)-octadecenoate + H(+)</text>
        <dbReference type="Rhea" id="RHEA:52064"/>
        <dbReference type="ChEBI" id="CHEBI:15377"/>
        <dbReference type="ChEBI" id="CHEBI:15378"/>
        <dbReference type="ChEBI" id="CHEBI:30823"/>
        <dbReference type="ChEBI" id="CHEBI:136303"/>
        <dbReference type="ChEBI" id="CHEBI:136304"/>
    </reaction>
    <physiologicalReaction direction="left-to-right" evidence="24">
        <dbReference type="Rhea" id="RHEA:52065"/>
    </physiologicalReaction>
</comment>
<dbReference type="CDD" id="cd00312">
    <property type="entry name" value="Esterase_lipase"/>
    <property type="match status" value="1"/>
</dbReference>
<keyword evidence="5" id="KW-0964">Secreted</keyword>
<evidence type="ECO:0000256" key="31">
    <source>
        <dbReference type="RuleBase" id="RU361235"/>
    </source>
</evidence>
<comment type="catalytic activity">
    <reaction evidence="18">
        <text>1,2,3-tri-(9Z-octadecenoyl)-glycerol + H2O = di-(9Z)-octadecenoylglycerol + (9Z)-octadecenoate + H(+)</text>
        <dbReference type="Rhea" id="RHEA:38575"/>
        <dbReference type="ChEBI" id="CHEBI:15377"/>
        <dbReference type="ChEBI" id="CHEBI:15378"/>
        <dbReference type="ChEBI" id="CHEBI:30823"/>
        <dbReference type="ChEBI" id="CHEBI:53753"/>
        <dbReference type="ChEBI" id="CHEBI:75945"/>
    </reaction>
    <physiologicalReaction direction="left-to-right" evidence="18">
        <dbReference type="Rhea" id="RHEA:38576"/>
    </physiologicalReaction>
</comment>
<feature type="signal peptide" evidence="31">
    <location>
        <begin position="1"/>
        <end position="20"/>
    </location>
</feature>
<evidence type="ECO:0000259" key="32">
    <source>
        <dbReference type="Pfam" id="PF00135"/>
    </source>
</evidence>
<comment type="catalytic activity">
    <reaction evidence="16">
        <text>cholesteryl (9Z-octadecenoate) + H2O = cholesterol + (9Z)-octadecenoate + H(+)</text>
        <dbReference type="Rhea" id="RHEA:33875"/>
        <dbReference type="ChEBI" id="CHEBI:15377"/>
        <dbReference type="ChEBI" id="CHEBI:15378"/>
        <dbReference type="ChEBI" id="CHEBI:16113"/>
        <dbReference type="ChEBI" id="CHEBI:30823"/>
        <dbReference type="ChEBI" id="CHEBI:46898"/>
    </reaction>
    <physiologicalReaction direction="left-to-right" evidence="16">
        <dbReference type="Rhea" id="RHEA:33876"/>
    </physiologicalReaction>
</comment>
<dbReference type="PROSITE" id="PS00122">
    <property type="entry name" value="CARBOXYLESTERASE_B_1"/>
    <property type="match status" value="1"/>
</dbReference>
<dbReference type="AlphaFoldDB" id="A0A401NGZ3"/>
<comment type="catalytic activity">
    <reaction evidence="17">
        <text>9-hexadecanoyloxy-octadecanoate + H2O = 9-hydroxy-octadecanoate + hexadecanoate + H(+)</text>
        <dbReference type="Rhea" id="RHEA:52052"/>
        <dbReference type="ChEBI" id="CHEBI:7896"/>
        <dbReference type="ChEBI" id="CHEBI:15377"/>
        <dbReference type="ChEBI" id="CHEBI:15378"/>
        <dbReference type="ChEBI" id="CHEBI:83670"/>
        <dbReference type="ChEBI" id="CHEBI:136286"/>
    </reaction>
    <physiologicalReaction direction="left-to-right" evidence="17">
        <dbReference type="Rhea" id="RHEA:52053"/>
    </physiologicalReaction>
</comment>
<protein>
    <recommendedName>
        <fullName evidence="31">Carboxylic ester hydrolase</fullName>
        <ecNumber evidence="31">3.1.1.-</ecNumber>
    </recommendedName>
</protein>
<dbReference type="GO" id="GO:0005576">
    <property type="term" value="C:extracellular region"/>
    <property type="evidence" value="ECO:0007669"/>
    <property type="project" value="UniProtKB-SubCell"/>
</dbReference>
<evidence type="ECO:0000256" key="1">
    <source>
        <dbReference type="ARBA" id="ARBA00000923"/>
    </source>
</evidence>
<keyword evidence="34" id="KW-1185">Reference proteome</keyword>
<reference evidence="33 34" key="1">
    <citation type="journal article" date="2018" name="Nat. Ecol. Evol.">
        <title>Shark genomes provide insights into elasmobranch evolution and the origin of vertebrates.</title>
        <authorList>
            <person name="Hara Y"/>
            <person name="Yamaguchi K"/>
            <person name="Onimaru K"/>
            <person name="Kadota M"/>
            <person name="Koyanagi M"/>
            <person name="Keeley SD"/>
            <person name="Tatsumi K"/>
            <person name="Tanaka K"/>
            <person name="Motone F"/>
            <person name="Kageyama Y"/>
            <person name="Nozu R"/>
            <person name="Adachi N"/>
            <person name="Nishimura O"/>
            <person name="Nakagawa R"/>
            <person name="Tanegashima C"/>
            <person name="Kiyatake I"/>
            <person name="Matsumoto R"/>
            <person name="Murakumo K"/>
            <person name="Nishida K"/>
            <person name="Terakita A"/>
            <person name="Kuratani S"/>
            <person name="Sato K"/>
            <person name="Hyodo S Kuraku.S."/>
        </authorList>
    </citation>
    <scope>NUCLEOTIDE SEQUENCE [LARGE SCALE GENOMIC DNA]</scope>
</reference>
<feature type="domain" description="Carboxylesterase type B" evidence="32">
    <location>
        <begin position="26"/>
        <end position="542"/>
    </location>
</feature>
<gene>
    <name evidence="33" type="ORF">scyTo_0006837</name>
</gene>
<evidence type="ECO:0000256" key="14">
    <source>
        <dbReference type="ARBA" id="ARBA00047368"/>
    </source>
</evidence>